<keyword evidence="1" id="KW-1133">Transmembrane helix</keyword>
<keyword evidence="1" id="KW-0812">Transmembrane</keyword>
<evidence type="ECO:0000313" key="4">
    <source>
        <dbReference type="Proteomes" id="UP001304515"/>
    </source>
</evidence>
<dbReference type="KEGG" id="fcj:RN605_12595"/>
<name>A0AA96JAH4_9FLAO</name>
<keyword evidence="1" id="KW-0472">Membrane</keyword>
<evidence type="ECO:0000313" key="3">
    <source>
        <dbReference type="EMBL" id="WNM21509.1"/>
    </source>
</evidence>
<dbReference type="AlphaFoldDB" id="A0AA96JAH4"/>
<evidence type="ECO:0000313" key="2">
    <source>
        <dbReference type="EMBL" id="WNM20119.1"/>
    </source>
</evidence>
<feature type="transmembrane region" description="Helical" evidence="1">
    <location>
        <begin position="49"/>
        <end position="70"/>
    </location>
</feature>
<accession>A0AA96JAH4</accession>
<protein>
    <submittedName>
        <fullName evidence="3">DUF1772 domain-containing protein</fullName>
    </submittedName>
</protein>
<dbReference type="InterPro" id="IPR013901">
    <property type="entry name" value="Anthrone_oxy"/>
</dbReference>
<feature type="transmembrane region" description="Helical" evidence="1">
    <location>
        <begin position="82"/>
        <end position="101"/>
    </location>
</feature>
<feature type="transmembrane region" description="Helical" evidence="1">
    <location>
        <begin position="7"/>
        <end position="29"/>
    </location>
</feature>
<evidence type="ECO:0000256" key="1">
    <source>
        <dbReference type="SAM" id="Phobius"/>
    </source>
</evidence>
<dbReference type="EMBL" id="CP134890">
    <property type="protein sequence ID" value="WNM21509.1"/>
    <property type="molecule type" value="Genomic_DNA"/>
</dbReference>
<sequence length="161" mass="18361">MKNNISFITILAIEAFLGIMINIGLSYVVRWQSLEPIEFMATFKIDYPLLLLPMLLTLLPAFFGCIWLMLHYSKNSLERKYWRYALICLIVIVLQTLVFHLPKNISFIEADYTGLEARGNLEAWAISHWIRSGIALVAGVFAIMGFKKGIENGMVSGDENR</sequence>
<reference evidence="3 4" key="1">
    <citation type="submission" date="2023-09" db="EMBL/GenBank/DDBJ databases">
        <title>Flavobacterium sp. a novel bacteria isolate from Pepper rhizosphere.</title>
        <authorList>
            <person name="Peng Y."/>
            <person name="Lee J."/>
        </authorList>
    </citation>
    <scope>NUCLEOTIDE SEQUENCE [LARGE SCALE GENOMIC DNA]</scope>
    <source>
        <strain evidence="2">PMR2A8</strain>
        <strain evidence="3 4">PMTSA4</strain>
    </source>
</reference>
<keyword evidence="4" id="KW-1185">Reference proteome</keyword>
<dbReference type="RefSeq" id="WP_313325246.1">
    <property type="nucleotide sequence ID" value="NZ_CP134878.1"/>
</dbReference>
<dbReference type="Pfam" id="PF08592">
    <property type="entry name" value="Anthrone_oxy"/>
    <property type="match status" value="1"/>
</dbReference>
<dbReference type="EMBL" id="CP134878">
    <property type="protein sequence ID" value="WNM20119.1"/>
    <property type="molecule type" value="Genomic_DNA"/>
</dbReference>
<organism evidence="3 4">
    <name type="scientific">Flavobacterium capsici</name>
    <dbReference type="NCBI Taxonomy" id="3075618"/>
    <lineage>
        <taxon>Bacteria</taxon>
        <taxon>Pseudomonadati</taxon>
        <taxon>Bacteroidota</taxon>
        <taxon>Flavobacteriia</taxon>
        <taxon>Flavobacteriales</taxon>
        <taxon>Flavobacteriaceae</taxon>
        <taxon>Flavobacterium</taxon>
    </lineage>
</organism>
<proteinExistence type="predicted"/>
<feature type="transmembrane region" description="Helical" evidence="1">
    <location>
        <begin position="121"/>
        <end position="146"/>
    </location>
</feature>
<accession>A0AA96EX16</accession>
<dbReference type="Proteomes" id="UP001304515">
    <property type="component" value="Chromosome"/>
</dbReference>
<gene>
    <name evidence="3" type="ORF">RN605_12595</name>
    <name evidence="2" type="ORF">RN608_05425</name>
</gene>